<dbReference type="FunFam" id="3.40.640.10:FF:000010">
    <property type="entry name" value="Phosphoserine aminotransferase"/>
    <property type="match status" value="1"/>
</dbReference>
<evidence type="ECO:0000313" key="13">
    <source>
        <dbReference type="EMBL" id="CED84113.1"/>
    </source>
</evidence>
<evidence type="ECO:0000256" key="1">
    <source>
        <dbReference type="ARBA" id="ARBA00001933"/>
    </source>
</evidence>
<evidence type="ECO:0000256" key="4">
    <source>
        <dbReference type="ARBA" id="ARBA00013030"/>
    </source>
</evidence>
<protein>
    <recommendedName>
        <fullName evidence="4">phosphoserine transaminase</fullName>
        <ecNumber evidence="4">2.6.1.52</ecNumber>
    </recommendedName>
</protein>
<dbReference type="GO" id="GO:0006564">
    <property type="term" value="P:L-serine biosynthetic process"/>
    <property type="evidence" value="ECO:0007669"/>
    <property type="project" value="UniProtKB-KW"/>
</dbReference>
<organism evidence="13">
    <name type="scientific">Phaffia rhodozyma</name>
    <name type="common">Yeast</name>
    <name type="synonym">Xanthophyllomyces dendrorhous</name>
    <dbReference type="NCBI Taxonomy" id="264483"/>
    <lineage>
        <taxon>Eukaryota</taxon>
        <taxon>Fungi</taxon>
        <taxon>Dikarya</taxon>
        <taxon>Basidiomycota</taxon>
        <taxon>Agaricomycotina</taxon>
        <taxon>Tremellomycetes</taxon>
        <taxon>Cystofilobasidiales</taxon>
        <taxon>Mrakiaceae</taxon>
        <taxon>Phaffia</taxon>
    </lineage>
</organism>
<dbReference type="InterPro" id="IPR015424">
    <property type="entry name" value="PyrdxlP-dep_Trfase"/>
</dbReference>
<dbReference type="GO" id="GO:0005737">
    <property type="term" value="C:cytoplasm"/>
    <property type="evidence" value="ECO:0007669"/>
    <property type="project" value="TreeGrafter"/>
</dbReference>
<feature type="domain" description="Aminotransferase class V" evidence="12">
    <location>
        <begin position="9"/>
        <end position="384"/>
    </location>
</feature>
<dbReference type="InterPro" id="IPR022278">
    <property type="entry name" value="Pser_aminoTfrase"/>
</dbReference>
<comment type="cofactor">
    <cofactor evidence="1">
        <name>pyridoxal 5'-phosphate</name>
        <dbReference type="ChEBI" id="CHEBI:597326"/>
    </cofactor>
</comment>
<evidence type="ECO:0000256" key="3">
    <source>
        <dbReference type="ARBA" id="ARBA00006904"/>
    </source>
</evidence>
<dbReference type="AlphaFoldDB" id="A0A0F7SVW7"/>
<dbReference type="GO" id="GO:0030170">
    <property type="term" value="F:pyridoxal phosphate binding"/>
    <property type="evidence" value="ECO:0007669"/>
    <property type="project" value="TreeGrafter"/>
</dbReference>
<dbReference type="GO" id="GO:0004648">
    <property type="term" value="F:O-phospho-L-serine:2-oxoglutarate aminotransferase activity"/>
    <property type="evidence" value="ECO:0007669"/>
    <property type="project" value="UniProtKB-EC"/>
</dbReference>
<evidence type="ECO:0000256" key="7">
    <source>
        <dbReference type="ARBA" id="ARBA00022679"/>
    </source>
</evidence>
<dbReference type="EC" id="2.6.1.52" evidence="4"/>
<comment type="catalytic activity">
    <reaction evidence="10">
        <text>4-(phosphooxy)-L-threonine + 2-oxoglutarate = (R)-3-hydroxy-2-oxo-4-phosphooxybutanoate + L-glutamate</text>
        <dbReference type="Rhea" id="RHEA:16573"/>
        <dbReference type="ChEBI" id="CHEBI:16810"/>
        <dbReference type="ChEBI" id="CHEBI:29985"/>
        <dbReference type="ChEBI" id="CHEBI:58452"/>
        <dbReference type="ChEBI" id="CHEBI:58538"/>
        <dbReference type="EC" id="2.6.1.52"/>
    </reaction>
</comment>
<evidence type="ECO:0000256" key="11">
    <source>
        <dbReference type="ARBA" id="ARBA00049007"/>
    </source>
</evidence>
<dbReference type="FunFam" id="3.90.1150.10:FF:000006">
    <property type="entry name" value="Phosphoserine aminotransferase"/>
    <property type="match status" value="1"/>
</dbReference>
<dbReference type="Pfam" id="PF00266">
    <property type="entry name" value="Aminotran_5"/>
    <property type="match status" value="1"/>
</dbReference>
<evidence type="ECO:0000256" key="2">
    <source>
        <dbReference type="ARBA" id="ARBA00005099"/>
    </source>
</evidence>
<evidence type="ECO:0000256" key="8">
    <source>
        <dbReference type="ARBA" id="ARBA00022898"/>
    </source>
</evidence>
<dbReference type="InterPro" id="IPR015422">
    <property type="entry name" value="PyrdxlP-dep_Trfase_small"/>
</dbReference>
<accession>A0A0F7SVW7</accession>
<dbReference type="SUPFAM" id="SSF53383">
    <property type="entry name" value="PLP-dependent transferases"/>
    <property type="match status" value="1"/>
</dbReference>
<dbReference type="Gene3D" id="3.90.1150.10">
    <property type="entry name" value="Aspartate Aminotransferase, domain 1"/>
    <property type="match status" value="1"/>
</dbReference>
<evidence type="ECO:0000256" key="10">
    <source>
        <dbReference type="ARBA" id="ARBA00047630"/>
    </source>
</evidence>
<dbReference type="InterPro" id="IPR000192">
    <property type="entry name" value="Aminotrans_V_dom"/>
</dbReference>
<dbReference type="Gene3D" id="3.40.640.10">
    <property type="entry name" value="Type I PLP-dependent aspartate aminotransferase-like (Major domain)"/>
    <property type="match status" value="1"/>
</dbReference>
<dbReference type="PANTHER" id="PTHR43247">
    <property type="entry name" value="PHOSPHOSERINE AMINOTRANSFERASE"/>
    <property type="match status" value="1"/>
</dbReference>
<keyword evidence="9" id="KW-0718">Serine biosynthesis</keyword>
<keyword evidence="7 13" id="KW-0808">Transferase</keyword>
<reference evidence="13" key="1">
    <citation type="submission" date="2014-08" db="EMBL/GenBank/DDBJ databases">
        <authorList>
            <person name="Sharma Rahul"/>
            <person name="Thines Marco"/>
        </authorList>
    </citation>
    <scope>NUCLEOTIDE SEQUENCE</scope>
</reference>
<dbReference type="EMBL" id="LN483157">
    <property type="protein sequence ID" value="CED84113.1"/>
    <property type="molecule type" value="Genomic_DNA"/>
</dbReference>
<keyword evidence="6" id="KW-0028">Amino-acid biosynthesis</keyword>
<comment type="similarity">
    <text evidence="3">Belongs to the class-V pyridoxal-phosphate-dependent aminotransferase family. SerC subfamily.</text>
</comment>
<evidence type="ECO:0000259" key="12">
    <source>
        <dbReference type="Pfam" id="PF00266"/>
    </source>
</evidence>
<comment type="catalytic activity">
    <reaction evidence="11">
        <text>O-phospho-L-serine + 2-oxoglutarate = 3-phosphooxypyruvate + L-glutamate</text>
        <dbReference type="Rhea" id="RHEA:14329"/>
        <dbReference type="ChEBI" id="CHEBI:16810"/>
        <dbReference type="ChEBI" id="CHEBI:18110"/>
        <dbReference type="ChEBI" id="CHEBI:29985"/>
        <dbReference type="ChEBI" id="CHEBI:57524"/>
        <dbReference type="EC" id="2.6.1.52"/>
    </reaction>
</comment>
<proteinExistence type="inferred from homology"/>
<evidence type="ECO:0000256" key="9">
    <source>
        <dbReference type="ARBA" id="ARBA00023299"/>
    </source>
</evidence>
<dbReference type="HAMAP" id="MF_00160">
    <property type="entry name" value="SerC_aminotrans_5"/>
    <property type="match status" value="1"/>
</dbReference>
<name>A0A0F7SVW7_PHARH</name>
<evidence type="ECO:0000256" key="6">
    <source>
        <dbReference type="ARBA" id="ARBA00022605"/>
    </source>
</evidence>
<keyword evidence="5 13" id="KW-0032">Aminotransferase</keyword>
<comment type="pathway">
    <text evidence="2">Amino-acid biosynthesis; L-serine biosynthesis; L-serine from 3-phospho-D-glycerate: step 2/3.</text>
</comment>
<dbReference type="NCBIfam" id="NF003764">
    <property type="entry name" value="PRK05355.1"/>
    <property type="match status" value="1"/>
</dbReference>
<keyword evidence="8" id="KW-0663">Pyridoxal phosphate</keyword>
<dbReference type="InterPro" id="IPR015421">
    <property type="entry name" value="PyrdxlP-dep_Trfase_major"/>
</dbReference>
<dbReference type="PANTHER" id="PTHR43247:SF1">
    <property type="entry name" value="PHOSPHOSERINE AMINOTRANSFERASE"/>
    <property type="match status" value="1"/>
</dbReference>
<sequence>MPARAHTHNFAAGPSPLPTSVLEEAQGALLDFQGSGIGICEVSHRGKEFASVIKEAEAGVRALLQVPDTHHVLFTQGGGTTQFSAVVLNLLAHYAAAHPASNPPKMDYVVTGTWSKKAASEAARLAHAGKHAQVNLVADTKPSGYTRLPTRDEYSFSPAGEAAFVYYCENETINGVEFPGTTTESGAFPFDLVPEGTPLVADYSSSFLSRPIPNIEKHALIYAGAQKNLSPAGLVVVIVHKSILNFTDADAPIPIPELLVYKNMADSASLYNTPPVWPIYITSLVVRLLLANGGLQGKRDENLEKATLLYNTLEDSGNVVLKVEKEARSWMNVVWNMKGGEEAEKAFLAGAEERGLRQLKGHRSIGGIRASLYNAVTLESVQALVAWIKEFDSQVQN</sequence>
<dbReference type="UniPathway" id="UPA00135">
    <property type="reaction ID" value="UER00197"/>
</dbReference>
<dbReference type="PIRSF" id="PIRSF000525">
    <property type="entry name" value="SerC"/>
    <property type="match status" value="1"/>
</dbReference>
<evidence type="ECO:0000256" key="5">
    <source>
        <dbReference type="ARBA" id="ARBA00022576"/>
    </source>
</evidence>